<evidence type="ECO:0000256" key="4">
    <source>
        <dbReference type="ARBA" id="ARBA00020268"/>
    </source>
</evidence>
<sequence length="455" mass="49283">MESVLNKKDLRNQIVKIASPVLIELLMGTLFGMVDMMMLGRSGDAATTAASIAAVGVTNQLVFLGLALVQSLNIGATTMVARYIGAKREDRIESVVKHVTILTQILLVVPILFIGLGMTDTAMKFFGAHEDTLIIGRDYFRVIASGFIFQAFNFSIFASLRGSGDTKTPMKINIIANLSNVVGNAVLIYGLFGFPRLGVLGAGISTSLSQVIASILLMRVVFNQKNIVHINLKKKFKFDKDIVYNLIKIGLPASGEQLAMRAGMLIFTKIIASLGTVPYATHQICISILNLSFTPGQAFGISASTLVGRSLGEEEPDKAEAYVKMCGKIGAIIATVMGVIFFFFGSAIAALYTDNKEVILGAGAVLKLVAFIQPFQCSQLIISGGLRGAGDTVWTLISTLLGILIIRWICAHVFVIKLGMGLSGAWLAVLIDQSIRWIFISIRFRTNNWKYITIR</sequence>
<dbReference type="GO" id="GO:0015297">
    <property type="term" value="F:antiporter activity"/>
    <property type="evidence" value="ECO:0007669"/>
    <property type="project" value="UniProtKB-KW"/>
</dbReference>
<evidence type="ECO:0000256" key="13">
    <source>
        <dbReference type="SAM" id="Phobius"/>
    </source>
</evidence>
<feature type="transmembrane region" description="Helical" evidence="13">
    <location>
        <begin position="198"/>
        <end position="222"/>
    </location>
</feature>
<dbReference type="NCBIfam" id="TIGR00797">
    <property type="entry name" value="matE"/>
    <property type="match status" value="1"/>
</dbReference>
<dbReference type="InterPro" id="IPR002528">
    <property type="entry name" value="MATE_fam"/>
</dbReference>
<keyword evidence="10" id="KW-0406">Ion transport</keyword>
<evidence type="ECO:0000256" key="2">
    <source>
        <dbReference type="ARBA" id="ARBA00004651"/>
    </source>
</evidence>
<evidence type="ECO:0000256" key="11">
    <source>
        <dbReference type="ARBA" id="ARBA00023136"/>
    </source>
</evidence>
<evidence type="ECO:0000256" key="10">
    <source>
        <dbReference type="ARBA" id="ARBA00023065"/>
    </source>
</evidence>
<comment type="function">
    <text evidence="1">Multidrug efflux pump.</text>
</comment>
<keyword evidence="11 13" id="KW-0472">Membrane</keyword>
<feature type="transmembrane region" description="Helical" evidence="13">
    <location>
        <begin position="393"/>
        <end position="415"/>
    </location>
</feature>
<reference evidence="14 15" key="1">
    <citation type="submission" date="2019-09" db="EMBL/GenBank/DDBJ databases">
        <title>In-depth cultivation of the pig gut microbiome towards novel bacterial diversity and tailored functional studies.</title>
        <authorList>
            <person name="Wylensek D."/>
            <person name="Hitch T.C.A."/>
            <person name="Clavel T."/>
        </authorList>
    </citation>
    <scope>NUCLEOTIDE SEQUENCE [LARGE SCALE GENOMIC DNA]</scope>
    <source>
        <strain evidence="14 15">WCA3-693-APC-4?</strain>
    </source>
</reference>
<organism evidence="14 15">
    <name type="scientific">Tissierella pigra</name>
    <dbReference type="NCBI Taxonomy" id="2607614"/>
    <lineage>
        <taxon>Bacteria</taxon>
        <taxon>Bacillati</taxon>
        <taxon>Bacillota</taxon>
        <taxon>Tissierellia</taxon>
        <taxon>Tissierellales</taxon>
        <taxon>Tissierellaceae</taxon>
        <taxon>Tissierella</taxon>
    </lineage>
</organism>
<protein>
    <recommendedName>
        <fullName evidence="4">Probable multidrug resistance protein NorM</fullName>
    </recommendedName>
    <alternativeName>
        <fullName evidence="12">Multidrug-efflux transporter</fullName>
    </alternativeName>
</protein>
<comment type="subcellular location">
    <subcellularLocation>
        <location evidence="2">Cell membrane</location>
        <topology evidence="2">Multi-pass membrane protein</topology>
    </subcellularLocation>
</comment>
<evidence type="ECO:0000313" key="14">
    <source>
        <dbReference type="EMBL" id="MSU02813.1"/>
    </source>
</evidence>
<dbReference type="InterPro" id="IPR048279">
    <property type="entry name" value="MdtK-like"/>
</dbReference>
<dbReference type="InterPro" id="IPR050222">
    <property type="entry name" value="MATE_MdtK"/>
</dbReference>
<dbReference type="GO" id="GO:0005886">
    <property type="term" value="C:plasma membrane"/>
    <property type="evidence" value="ECO:0007669"/>
    <property type="project" value="UniProtKB-SubCell"/>
</dbReference>
<dbReference type="AlphaFoldDB" id="A0A6N7XZD1"/>
<evidence type="ECO:0000313" key="15">
    <source>
        <dbReference type="Proteomes" id="UP000469523"/>
    </source>
</evidence>
<dbReference type="GO" id="GO:0042910">
    <property type="term" value="F:xenobiotic transmembrane transporter activity"/>
    <property type="evidence" value="ECO:0007669"/>
    <property type="project" value="InterPro"/>
</dbReference>
<feature type="transmembrane region" description="Helical" evidence="13">
    <location>
        <begin position="96"/>
        <end position="119"/>
    </location>
</feature>
<evidence type="ECO:0000256" key="6">
    <source>
        <dbReference type="ARBA" id="ARBA00022449"/>
    </source>
</evidence>
<keyword evidence="15" id="KW-1185">Reference proteome</keyword>
<dbReference type="RefSeq" id="WP_154441995.1">
    <property type="nucleotide sequence ID" value="NZ_VUNQ01000044.1"/>
</dbReference>
<feature type="transmembrane region" description="Helical" evidence="13">
    <location>
        <begin position="421"/>
        <end position="440"/>
    </location>
</feature>
<keyword evidence="8 13" id="KW-0812">Transmembrane</keyword>
<dbReference type="GO" id="GO:0006811">
    <property type="term" value="P:monoatomic ion transport"/>
    <property type="evidence" value="ECO:0007669"/>
    <property type="project" value="UniProtKB-KW"/>
</dbReference>
<evidence type="ECO:0000256" key="1">
    <source>
        <dbReference type="ARBA" id="ARBA00003408"/>
    </source>
</evidence>
<gene>
    <name evidence="14" type="ORF">FYJ83_15225</name>
</gene>
<evidence type="ECO:0000256" key="9">
    <source>
        <dbReference type="ARBA" id="ARBA00022989"/>
    </source>
</evidence>
<feature type="transmembrane region" description="Helical" evidence="13">
    <location>
        <begin position="329"/>
        <end position="352"/>
    </location>
</feature>
<proteinExistence type="inferred from homology"/>
<feature type="transmembrane region" description="Helical" evidence="13">
    <location>
        <begin position="139"/>
        <end position="160"/>
    </location>
</feature>
<evidence type="ECO:0000256" key="7">
    <source>
        <dbReference type="ARBA" id="ARBA00022475"/>
    </source>
</evidence>
<feature type="transmembrane region" description="Helical" evidence="13">
    <location>
        <begin position="60"/>
        <end position="84"/>
    </location>
</feature>
<keyword evidence="5" id="KW-0813">Transport</keyword>
<evidence type="ECO:0000256" key="8">
    <source>
        <dbReference type="ARBA" id="ARBA00022692"/>
    </source>
</evidence>
<keyword evidence="6" id="KW-0050">Antiport</keyword>
<feature type="transmembrane region" description="Helical" evidence="13">
    <location>
        <begin position="358"/>
        <end position="381"/>
    </location>
</feature>
<comment type="similarity">
    <text evidence="3">Belongs to the multi antimicrobial extrusion (MATE) (TC 2.A.66.1) family.</text>
</comment>
<dbReference type="PIRSF" id="PIRSF006603">
    <property type="entry name" value="DinF"/>
    <property type="match status" value="1"/>
</dbReference>
<dbReference type="PANTHER" id="PTHR43298:SF2">
    <property type="entry name" value="FMN_FAD EXPORTER YEEO-RELATED"/>
    <property type="match status" value="1"/>
</dbReference>
<keyword evidence="7" id="KW-1003">Cell membrane</keyword>
<dbReference type="Proteomes" id="UP000469523">
    <property type="component" value="Unassembled WGS sequence"/>
</dbReference>
<dbReference type="EMBL" id="VUNQ01000044">
    <property type="protein sequence ID" value="MSU02813.1"/>
    <property type="molecule type" value="Genomic_DNA"/>
</dbReference>
<feature type="transmembrane region" description="Helical" evidence="13">
    <location>
        <begin position="172"/>
        <end position="192"/>
    </location>
</feature>
<comment type="caution">
    <text evidence="14">The sequence shown here is derived from an EMBL/GenBank/DDBJ whole genome shotgun (WGS) entry which is preliminary data.</text>
</comment>
<dbReference type="PANTHER" id="PTHR43298">
    <property type="entry name" value="MULTIDRUG RESISTANCE PROTEIN NORM-RELATED"/>
    <property type="match status" value="1"/>
</dbReference>
<accession>A0A6N7XZD1</accession>
<evidence type="ECO:0000256" key="3">
    <source>
        <dbReference type="ARBA" id="ARBA00010199"/>
    </source>
</evidence>
<dbReference type="Pfam" id="PF01554">
    <property type="entry name" value="MatE"/>
    <property type="match status" value="2"/>
</dbReference>
<name>A0A6N7XZD1_9FIRM</name>
<feature type="transmembrane region" description="Helical" evidence="13">
    <location>
        <begin position="21"/>
        <end position="40"/>
    </location>
</feature>
<evidence type="ECO:0000256" key="12">
    <source>
        <dbReference type="ARBA" id="ARBA00031636"/>
    </source>
</evidence>
<dbReference type="CDD" id="cd13137">
    <property type="entry name" value="MATE_NorM_like"/>
    <property type="match status" value="1"/>
</dbReference>
<keyword evidence="9 13" id="KW-1133">Transmembrane helix</keyword>
<evidence type="ECO:0000256" key="5">
    <source>
        <dbReference type="ARBA" id="ARBA00022448"/>
    </source>
</evidence>